<dbReference type="SUPFAM" id="SSF51197">
    <property type="entry name" value="Clavaminate synthase-like"/>
    <property type="match status" value="1"/>
</dbReference>
<dbReference type="Gene3D" id="2.60.120.650">
    <property type="entry name" value="Cupin"/>
    <property type="match status" value="1"/>
</dbReference>
<dbReference type="PANTHER" id="PTHR12461:SF105">
    <property type="entry name" value="HYPOXIA-INDUCIBLE FACTOR 1-ALPHA INHIBITOR"/>
    <property type="match status" value="1"/>
</dbReference>
<proteinExistence type="predicted"/>
<comment type="caution">
    <text evidence="2">The sequence shown here is derived from an EMBL/GenBank/DDBJ whole genome shotgun (WGS) entry which is preliminary data.</text>
</comment>
<accession>A0ABU1W021</accession>
<dbReference type="InterPro" id="IPR041667">
    <property type="entry name" value="Cupin_8"/>
</dbReference>
<dbReference type="RefSeq" id="WP_310277376.1">
    <property type="nucleotide sequence ID" value="NZ_JAVDWR010000005.1"/>
</dbReference>
<keyword evidence="3" id="KW-1185">Reference proteome</keyword>
<evidence type="ECO:0000259" key="1">
    <source>
        <dbReference type="PROSITE" id="PS51184"/>
    </source>
</evidence>
<dbReference type="PANTHER" id="PTHR12461">
    <property type="entry name" value="HYPOXIA-INDUCIBLE FACTOR 1 ALPHA INHIBITOR-RELATED"/>
    <property type="match status" value="1"/>
</dbReference>
<dbReference type="Pfam" id="PF13621">
    <property type="entry name" value="Cupin_8"/>
    <property type="match status" value="1"/>
</dbReference>
<evidence type="ECO:0000313" key="2">
    <source>
        <dbReference type="EMBL" id="MDR7121013.1"/>
    </source>
</evidence>
<reference evidence="2 3" key="1">
    <citation type="submission" date="2023-07" db="EMBL/GenBank/DDBJ databases">
        <title>Sorghum-associated microbial communities from plants grown in Nebraska, USA.</title>
        <authorList>
            <person name="Schachtman D."/>
        </authorList>
    </citation>
    <scope>NUCLEOTIDE SEQUENCE [LARGE SCALE GENOMIC DNA]</scope>
    <source>
        <strain evidence="2 3">4138</strain>
    </source>
</reference>
<name>A0ABU1W021_9GAMM</name>
<dbReference type="PROSITE" id="PS51184">
    <property type="entry name" value="JMJC"/>
    <property type="match status" value="1"/>
</dbReference>
<evidence type="ECO:0000313" key="3">
    <source>
        <dbReference type="Proteomes" id="UP001257909"/>
    </source>
</evidence>
<protein>
    <recommendedName>
        <fullName evidence="1">JmjC domain-containing protein</fullName>
    </recommendedName>
</protein>
<feature type="domain" description="JmjC" evidence="1">
    <location>
        <begin position="119"/>
        <end position="278"/>
    </location>
</feature>
<dbReference type="SMART" id="SM00558">
    <property type="entry name" value="JmjC"/>
    <property type="match status" value="1"/>
</dbReference>
<dbReference type="Proteomes" id="UP001257909">
    <property type="component" value="Unassembled WGS sequence"/>
</dbReference>
<dbReference type="InterPro" id="IPR003347">
    <property type="entry name" value="JmjC_dom"/>
</dbReference>
<organism evidence="2 3">
    <name type="scientific">Rheinheimera soli</name>
    <dbReference type="NCBI Taxonomy" id="443616"/>
    <lineage>
        <taxon>Bacteria</taxon>
        <taxon>Pseudomonadati</taxon>
        <taxon>Pseudomonadota</taxon>
        <taxon>Gammaproteobacteria</taxon>
        <taxon>Chromatiales</taxon>
        <taxon>Chromatiaceae</taxon>
        <taxon>Rheinheimera</taxon>
    </lineage>
</organism>
<sequence>MSQLINKPLAEVKTLEGCDLADVWALITNTSQPLVFKGLCKEWPLVQAGLVSASAAADYIRQFYQGNPVSACYIEPDQQGRVFYNAKQDGFNYQGGKIDFNQLVERLFALNGQQEVPTYYMGSTEINQWFPGLAAQNSLALDGITPLTSVWLGNQSRIAAHYDFPQNLACNAVGHRTFTLFPPEQIVNLYPGPMEFAPGGQDVSMVDFAAPDFERFPQFAEALQHAQVAHLEPGDLLFIPSMWWHHVEALDAFNVLISHWWRDTPAYLGRPNNALSMAVLSLRSLPKAQRQAWKAIFDYYIFEHDEVSQQHIQPEALKMLTKPLDELNARQIRADLQNKLKR</sequence>
<gene>
    <name evidence="2" type="ORF">J2W69_001954</name>
</gene>
<dbReference type="EMBL" id="JAVDWR010000005">
    <property type="protein sequence ID" value="MDR7121013.1"/>
    <property type="molecule type" value="Genomic_DNA"/>
</dbReference>